<dbReference type="Pfam" id="PF20408">
    <property type="entry name" value="Abhydrolase_11"/>
    <property type="match status" value="1"/>
</dbReference>
<dbReference type="KEGG" id="serw:FY030_10975"/>
<dbReference type="Proteomes" id="UP000326546">
    <property type="component" value="Chromosome"/>
</dbReference>
<evidence type="ECO:0000259" key="2">
    <source>
        <dbReference type="Pfam" id="PF20408"/>
    </source>
</evidence>
<feature type="compositionally biased region" description="Basic and acidic residues" evidence="1">
    <location>
        <begin position="1"/>
        <end position="20"/>
    </location>
</feature>
<feature type="domain" description="KANL3/Tex30 alpha/beta hydrolase-like" evidence="2">
    <location>
        <begin position="65"/>
        <end position="239"/>
    </location>
</feature>
<dbReference type="PANTHER" id="PTHR13136">
    <property type="entry name" value="TESTIS DEVELOPMENT PROTEIN PRTD"/>
    <property type="match status" value="1"/>
</dbReference>
<sequence length="299" mass="30724">MTEASEAREGTEASEARKGTEASAQAEGRAQASSAPTEVAAQSIPTSQGPAAVRVFPALAGPARGTVLVGHGAGGQRDAADVLALLELTVAGWTVVLVDQPWRVAGRKVATAPPTLDRAWSEVVAVLAEGGQAPDGTPLPRPWVYAGRSAGARVACRTSVDGPAQPPRAVVTLAFPLHPPGKPERSRVEELATPLRAGIPTLIVQGRADPMGTPSQIRQAVGDPLPEALTLHEVPGNHSPTRHLTALREHVCTFLDANVPPSESPQGGPKEDNPGEHLAPQAPVVSVGGTPHRTGAPTS</sequence>
<dbReference type="Gene3D" id="3.40.50.1820">
    <property type="entry name" value="alpha/beta hydrolase"/>
    <property type="match status" value="1"/>
</dbReference>
<name>A0A5J6V6C6_9MICO</name>
<dbReference type="AlphaFoldDB" id="A0A5J6V6C6"/>
<protein>
    <recommendedName>
        <fullName evidence="2">KANL3/Tex30 alpha/beta hydrolase-like domain-containing protein</fullName>
    </recommendedName>
</protein>
<dbReference type="InterPro" id="IPR029058">
    <property type="entry name" value="AB_hydrolase_fold"/>
</dbReference>
<evidence type="ECO:0000313" key="4">
    <source>
        <dbReference type="Proteomes" id="UP000326546"/>
    </source>
</evidence>
<organism evidence="3 4">
    <name type="scientific">Ornithinimicrobium pratense</name>
    <dbReference type="NCBI Taxonomy" id="2593973"/>
    <lineage>
        <taxon>Bacteria</taxon>
        <taxon>Bacillati</taxon>
        <taxon>Actinomycetota</taxon>
        <taxon>Actinomycetes</taxon>
        <taxon>Micrococcales</taxon>
        <taxon>Ornithinimicrobiaceae</taxon>
        <taxon>Ornithinimicrobium</taxon>
    </lineage>
</organism>
<dbReference type="EMBL" id="CP044427">
    <property type="protein sequence ID" value="QFG69157.1"/>
    <property type="molecule type" value="Genomic_DNA"/>
</dbReference>
<dbReference type="RefSeq" id="WP_158061540.1">
    <property type="nucleotide sequence ID" value="NZ_CP044427.1"/>
</dbReference>
<keyword evidence="4" id="KW-1185">Reference proteome</keyword>
<dbReference type="SUPFAM" id="SSF53474">
    <property type="entry name" value="alpha/beta-Hydrolases"/>
    <property type="match status" value="1"/>
</dbReference>
<accession>A0A5J6V6C6</accession>
<gene>
    <name evidence="3" type="ORF">FY030_10975</name>
</gene>
<reference evidence="3 4" key="1">
    <citation type="submission" date="2019-09" db="EMBL/GenBank/DDBJ databases">
        <title>Serinicoccus pratensis sp. nov., isolated from meadow soil.</title>
        <authorList>
            <person name="Zhang W."/>
        </authorList>
    </citation>
    <scope>NUCLEOTIDE SEQUENCE [LARGE SCALE GENOMIC DNA]</scope>
    <source>
        <strain evidence="3 4">W204</strain>
    </source>
</reference>
<dbReference type="PANTHER" id="PTHR13136:SF11">
    <property type="entry name" value="TESTIS-EXPRESSED PROTEIN 30"/>
    <property type="match status" value="1"/>
</dbReference>
<feature type="region of interest" description="Disordered" evidence="1">
    <location>
        <begin position="1"/>
        <end position="47"/>
    </location>
</feature>
<dbReference type="OrthoDB" id="652634at2"/>
<evidence type="ECO:0000256" key="1">
    <source>
        <dbReference type="SAM" id="MobiDB-lite"/>
    </source>
</evidence>
<dbReference type="InterPro" id="IPR026555">
    <property type="entry name" value="NSL3/Tex30"/>
</dbReference>
<dbReference type="InterPro" id="IPR046879">
    <property type="entry name" value="KANL3/Tex30_Abhydrolase"/>
</dbReference>
<proteinExistence type="predicted"/>
<evidence type="ECO:0000313" key="3">
    <source>
        <dbReference type="EMBL" id="QFG69157.1"/>
    </source>
</evidence>
<feature type="region of interest" description="Disordered" evidence="1">
    <location>
        <begin position="257"/>
        <end position="299"/>
    </location>
</feature>